<accession>A0AAU8B6W9</accession>
<protein>
    <submittedName>
        <fullName evidence="2">Major capsid protein</fullName>
    </submittedName>
</protein>
<feature type="region of interest" description="Disordered" evidence="1">
    <location>
        <begin position="1"/>
        <end position="30"/>
    </location>
</feature>
<organism evidence="2">
    <name type="scientific">Dulem virus 268</name>
    <dbReference type="NCBI Taxonomy" id="3145745"/>
    <lineage>
        <taxon>Viruses</taxon>
        <taxon>Monodnaviria</taxon>
        <taxon>Sangervirae</taxon>
        <taxon>Phixviricota</taxon>
        <taxon>Malgrandaviricetes</taxon>
        <taxon>Petitvirales</taxon>
        <taxon>Microviridae</taxon>
        <taxon>Microvirus</taxon>
    </lineage>
</organism>
<dbReference type="InterPro" id="IPR037002">
    <property type="entry name" value="Microviridae_protein_F_sf"/>
</dbReference>
<feature type="compositionally biased region" description="Polar residues" evidence="1">
    <location>
        <begin position="8"/>
        <end position="30"/>
    </location>
</feature>
<dbReference type="GO" id="GO:0005198">
    <property type="term" value="F:structural molecule activity"/>
    <property type="evidence" value="ECO:0007669"/>
    <property type="project" value="InterPro"/>
</dbReference>
<evidence type="ECO:0000256" key="1">
    <source>
        <dbReference type="SAM" id="MobiDB-lite"/>
    </source>
</evidence>
<proteinExistence type="predicted"/>
<sequence>MADRRSSRQTSQLVSATSPNTAGPINTQGYNHFDLSRRRLDTQRFDEVHPVLCEAIVEGSVAKLQSMHDLRTYSLASPMLSDLQMKRSSFAVPMSSIAPNGWEYLYKNPVRGQDIVYTDVLQCLDIPALYRGLDYMRVAIYKQAVNGTLTGAHFLHFINILQLLFTNASLPKLLGFTFPVNVYWYRDDSSSSNGLTKFDRAISAFYNQLYSSRYFTSVSWRDRDNVSHSLINSNTTSVGAVFNSFMDFNRYSTGVFTVTGTMSTYCPLIAQWFVENNLSMSYGSSTSPFYLNASPQDPLNLEPFLAYQQLCSQYYSNDHIDDIYNGRRYYQDLFSYVRTTIKDFTSWTADVDKPSFSDFFTINGVDVPYDPMAGALGGLLITSLFEAFSYYADGTTHVLSTVPIPIQELYNIIRSVFTIQASLRYGDYFTTARTQPLAVGDVSISGTVSNSVATVSAIDTNKSLWMQRFLNAVNRASQDIYAYIYEMAGVNVKRKLPEPYFLTSESYNIGKQQVSNTTSDNQGDQVTILKDQSSRYMFEIFFDEPSYLIIVDTFSVPSVYPFPTRELFFRSDRFDWYNSYMEHIGDQSLPLYALDSRQSAVLDPSVVFGYQTRYAQFKYGVSDAVGGFTFGNLPSWYPLYDPLESRNIVNSTSSVLSPYFLRNNNMEFDKLYSSLTYLSPGSRFHFVKSIYFKFDLNGRMQKFPSLL</sequence>
<dbReference type="EMBL" id="PP511774">
    <property type="protein sequence ID" value="XCD07260.1"/>
    <property type="molecule type" value="Genomic_DNA"/>
</dbReference>
<dbReference type="Gene3D" id="2.60.169.10">
    <property type="entry name" value="Microviridae F protein"/>
    <property type="match status" value="2"/>
</dbReference>
<evidence type="ECO:0000313" key="2">
    <source>
        <dbReference type="EMBL" id="XCD07260.1"/>
    </source>
</evidence>
<reference evidence="2" key="1">
    <citation type="submission" date="2024-03" db="EMBL/GenBank/DDBJ databases">
        <title>Diverse circular DNA viruses in blood, oral, and fecal samples of captive lemurs.</title>
        <authorList>
            <person name="Paietta E.N."/>
            <person name="Kraberger S."/>
            <person name="Lund M.C."/>
            <person name="Custer J.M."/>
            <person name="Vargas K.M."/>
            <person name="Ehmke E.E."/>
            <person name="Yoder A.D."/>
            <person name="Varsani A."/>
        </authorList>
    </citation>
    <scope>NUCLEOTIDE SEQUENCE</scope>
    <source>
        <strain evidence="2">Duke_27FF_1288</strain>
    </source>
</reference>
<name>A0AAU8B6W9_9VIRU</name>